<keyword evidence="1" id="KW-1133">Transmembrane helix</keyword>
<keyword evidence="1" id="KW-0812">Transmembrane</keyword>
<name>A0A1D9DZJ5_9MICO</name>
<reference evidence="3 4" key="1">
    <citation type="journal article" date="2016" name="Biochim. Biophys. Acta">
        <title>Photochemical characterization of actinorhodopsin and its functional existence in the natural host.</title>
        <authorList>
            <person name="Nakamura S."/>
            <person name="Kikukawa T."/>
            <person name="Tamogami J."/>
            <person name="Kamiya M."/>
            <person name="Aizawa T."/>
            <person name="Hahn M.W."/>
            <person name="Ihara K."/>
            <person name="Kamo N."/>
            <person name="Demura M."/>
        </authorList>
    </citation>
    <scope>NUCLEOTIDE SEQUENCE [LARGE SCALE GENOMIC DNA]</scope>
    <source>
        <strain evidence="3 4">MWH-Dar1</strain>
    </source>
</reference>
<feature type="transmembrane region" description="Helical" evidence="1">
    <location>
        <begin position="39"/>
        <end position="60"/>
    </location>
</feature>
<feature type="transmembrane region" description="Helical" evidence="1">
    <location>
        <begin position="114"/>
        <end position="141"/>
    </location>
</feature>
<dbReference type="AlphaFoldDB" id="A0A1D9DZJ5"/>
<evidence type="ECO:0000313" key="4">
    <source>
        <dbReference type="Proteomes" id="UP000243784"/>
    </source>
</evidence>
<gene>
    <name evidence="3" type="ORF">A4Z71_04560</name>
</gene>
<dbReference type="Proteomes" id="UP000243784">
    <property type="component" value="Chromosome"/>
</dbReference>
<organism evidence="3 4">
    <name type="scientific">Candidatus Rhodoluna planktonica</name>
    <dbReference type="NCBI Taxonomy" id="535712"/>
    <lineage>
        <taxon>Bacteria</taxon>
        <taxon>Bacillati</taxon>
        <taxon>Actinomycetota</taxon>
        <taxon>Actinomycetes</taxon>
        <taxon>Micrococcales</taxon>
        <taxon>Microbacteriaceae</taxon>
        <taxon>Luna cluster</taxon>
        <taxon>Luna-1 subcluster</taxon>
        <taxon>Rhodoluna</taxon>
    </lineage>
</organism>
<dbReference type="Pfam" id="PF14340">
    <property type="entry name" value="DUF4395"/>
    <property type="match status" value="1"/>
</dbReference>
<dbReference type="KEGG" id="rpla:A4Z71_04560"/>
<evidence type="ECO:0000259" key="2">
    <source>
        <dbReference type="Pfam" id="PF14340"/>
    </source>
</evidence>
<keyword evidence="1" id="KW-0472">Membrane</keyword>
<keyword evidence="4" id="KW-1185">Reference proteome</keyword>
<dbReference type="RefSeq" id="WP_070954745.1">
    <property type="nucleotide sequence ID" value="NZ_CP015208.1"/>
</dbReference>
<evidence type="ECO:0000256" key="1">
    <source>
        <dbReference type="SAM" id="Phobius"/>
    </source>
</evidence>
<protein>
    <recommendedName>
        <fullName evidence="2">DUF4395 domain-containing protein</fullName>
    </recommendedName>
</protein>
<accession>A0A1D9DZJ5</accession>
<proteinExistence type="predicted"/>
<dbReference type="EMBL" id="CP015208">
    <property type="protein sequence ID" value="AOY56237.1"/>
    <property type="molecule type" value="Genomic_DNA"/>
</dbReference>
<sequence>MASAPEKIDPRGPRFAASITSVLLLAVVFLGLDSTTEDAAFFLLLILAGLFFIGASLGPTRHPFGILYRKLVRPRLAAKTDLEDSRPVRFAQAVGLLISLSGLLMQVLGIELGLVVAAAIAFIAAFLNAAFAYCLGCQLYLTLKRFGLFRN</sequence>
<feature type="domain" description="DUF4395" evidence="2">
    <location>
        <begin position="8"/>
        <end position="145"/>
    </location>
</feature>
<dbReference type="STRING" id="535712.A4Z71_04560"/>
<dbReference type="InterPro" id="IPR025508">
    <property type="entry name" value="DUF4395"/>
</dbReference>
<dbReference type="OrthoDB" id="345402at2"/>
<feature type="transmembrane region" description="Helical" evidence="1">
    <location>
        <begin position="12"/>
        <end position="33"/>
    </location>
</feature>
<evidence type="ECO:0000313" key="3">
    <source>
        <dbReference type="EMBL" id="AOY56237.1"/>
    </source>
</evidence>